<dbReference type="InterPro" id="IPR006390">
    <property type="entry name" value="DHP_synth_dom"/>
</dbReference>
<reference evidence="14" key="1">
    <citation type="submission" date="2015-07" db="EMBL/GenBank/DDBJ databases">
        <title>Lactobacillus ginsenosidimutans/EMML 3141/ whole genome sequencing.</title>
        <authorList>
            <person name="Kim M.K."/>
            <person name="Im W.-T."/>
            <person name="Srinivasan S."/>
            <person name="Lee J.-J."/>
        </authorList>
    </citation>
    <scope>NUCLEOTIDE SEQUENCE [LARGE SCALE GENOMIC DNA]</scope>
    <source>
        <strain evidence="14">EMML 3041</strain>
    </source>
</reference>
<evidence type="ECO:0000313" key="14">
    <source>
        <dbReference type="Proteomes" id="UP000036106"/>
    </source>
</evidence>
<evidence type="ECO:0000256" key="7">
    <source>
        <dbReference type="ARBA" id="ARBA00022679"/>
    </source>
</evidence>
<dbReference type="SUPFAM" id="SSF51717">
    <property type="entry name" value="Dihydropteroate synthetase-like"/>
    <property type="match status" value="1"/>
</dbReference>
<dbReference type="PANTHER" id="PTHR20941:SF1">
    <property type="entry name" value="FOLIC ACID SYNTHESIS PROTEIN FOL1"/>
    <property type="match status" value="1"/>
</dbReference>
<feature type="domain" description="Pterin-binding" evidence="12">
    <location>
        <begin position="112"/>
        <end position="361"/>
    </location>
</feature>
<dbReference type="GO" id="GO:0046872">
    <property type="term" value="F:metal ion binding"/>
    <property type="evidence" value="ECO:0007669"/>
    <property type="project" value="UniProtKB-KW"/>
</dbReference>
<dbReference type="EMBL" id="CP012034">
    <property type="protein sequence ID" value="AKP67525.1"/>
    <property type="molecule type" value="Genomic_DNA"/>
</dbReference>
<comment type="cofactor">
    <cofactor evidence="2">
        <name>Mg(2+)</name>
        <dbReference type="ChEBI" id="CHEBI:18420"/>
    </cofactor>
</comment>
<dbReference type="PROSITE" id="PS50972">
    <property type="entry name" value="PTERIN_BINDING"/>
    <property type="match status" value="1"/>
</dbReference>
<organism evidence="13 14">
    <name type="scientific">Companilactobacillus ginsenosidimutans</name>
    <dbReference type="NCBI Taxonomy" id="1007676"/>
    <lineage>
        <taxon>Bacteria</taxon>
        <taxon>Bacillati</taxon>
        <taxon>Bacillota</taxon>
        <taxon>Bacilli</taxon>
        <taxon>Lactobacillales</taxon>
        <taxon>Lactobacillaceae</taxon>
        <taxon>Companilactobacillus</taxon>
    </lineage>
</organism>
<keyword evidence="7" id="KW-0808">Transferase</keyword>
<evidence type="ECO:0000256" key="10">
    <source>
        <dbReference type="ARBA" id="ARBA00022909"/>
    </source>
</evidence>
<dbReference type="GO" id="GO:0046654">
    <property type="term" value="P:tetrahydrofolate biosynthetic process"/>
    <property type="evidence" value="ECO:0007669"/>
    <property type="project" value="UniProtKB-UniPathway"/>
</dbReference>
<evidence type="ECO:0000256" key="6">
    <source>
        <dbReference type="ARBA" id="ARBA00016919"/>
    </source>
</evidence>
<keyword evidence="9" id="KW-0460">Magnesium</keyword>
<dbReference type="GO" id="GO:0005829">
    <property type="term" value="C:cytosol"/>
    <property type="evidence" value="ECO:0007669"/>
    <property type="project" value="TreeGrafter"/>
</dbReference>
<dbReference type="UniPathway" id="UPA00077">
    <property type="reaction ID" value="UER00156"/>
</dbReference>
<evidence type="ECO:0000313" key="13">
    <source>
        <dbReference type="EMBL" id="AKP67525.1"/>
    </source>
</evidence>
<dbReference type="Pfam" id="PF00809">
    <property type="entry name" value="Pterin_bind"/>
    <property type="match status" value="1"/>
</dbReference>
<dbReference type="STRING" id="1007676.ABM34_08280"/>
<evidence type="ECO:0000256" key="11">
    <source>
        <dbReference type="ARBA" id="ARBA00030193"/>
    </source>
</evidence>
<comment type="catalytic activity">
    <reaction evidence="1">
        <text>(7,8-dihydropterin-6-yl)methyl diphosphate + 4-aminobenzoate = 7,8-dihydropteroate + diphosphate</text>
        <dbReference type="Rhea" id="RHEA:19949"/>
        <dbReference type="ChEBI" id="CHEBI:17836"/>
        <dbReference type="ChEBI" id="CHEBI:17839"/>
        <dbReference type="ChEBI" id="CHEBI:33019"/>
        <dbReference type="ChEBI" id="CHEBI:72950"/>
        <dbReference type="EC" id="2.5.1.15"/>
    </reaction>
</comment>
<evidence type="ECO:0000256" key="9">
    <source>
        <dbReference type="ARBA" id="ARBA00022842"/>
    </source>
</evidence>
<protein>
    <recommendedName>
        <fullName evidence="6">Dihydropteroate synthase</fullName>
        <ecNumber evidence="5">2.5.1.15</ecNumber>
    </recommendedName>
    <alternativeName>
        <fullName evidence="11">Dihydropteroate pyrophosphorylase</fullName>
    </alternativeName>
</protein>
<gene>
    <name evidence="13" type="ORF">ABM34_08280</name>
</gene>
<dbReference type="PROSITE" id="PS00792">
    <property type="entry name" value="DHPS_1"/>
    <property type="match status" value="1"/>
</dbReference>
<sequence>MKIQELATNSTDFNAQALLKITKEQQLIIVEFTELSESDGNKLSDLIAQLDSFGQLDAGKFTAMINLRAFQQLIKIWNKFFNTDKSQLEQIFDAHKMIWKTGDYRYDLTNTAMIYGIMNNTPDSFYDGGYYQGSDVLLKHVEDMLENGADVIEVNGQTTRPGFTEVSPETEIERTIPLIQDIKKYFPDTNIAIDTYKLPVMEAALAEGVSIINDVNAFVDNPDKLKLMAGTNAGLLTMHSSRGHEYKNLTKGMHEFFEENIGELVSAGIDADRIAIDQGIGYSKVVHGAQDYSMIRNLDQFNDLQRPMMVAISRKGFFGDLLGIAKDDRLPMTLVTEAAMYLEGGRILRVHDVEETQQLVTLLDQIQDSFWIEGLGNSNNL</sequence>
<evidence type="ECO:0000259" key="12">
    <source>
        <dbReference type="PROSITE" id="PS50972"/>
    </source>
</evidence>
<keyword evidence="10" id="KW-0289">Folate biosynthesis</keyword>
<evidence type="ECO:0000256" key="1">
    <source>
        <dbReference type="ARBA" id="ARBA00000012"/>
    </source>
</evidence>
<dbReference type="KEGG" id="lgn:ABM34_08280"/>
<dbReference type="InterPro" id="IPR011005">
    <property type="entry name" value="Dihydropteroate_synth-like_sf"/>
</dbReference>
<dbReference type="AlphaFoldDB" id="A0A0H4R1D2"/>
<comment type="similarity">
    <text evidence="4">Belongs to the DHPS family.</text>
</comment>
<accession>A0A0H4R1D2</accession>
<dbReference type="PANTHER" id="PTHR20941">
    <property type="entry name" value="FOLATE SYNTHESIS PROTEINS"/>
    <property type="match status" value="1"/>
</dbReference>
<dbReference type="RefSeq" id="WP_048704907.1">
    <property type="nucleotide sequence ID" value="NZ_CP012034.1"/>
</dbReference>
<dbReference type="InterPro" id="IPR000489">
    <property type="entry name" value="Pterin-binding_dom"/>
</dbReference>
<proteinExistence type="inferred from homology"/>
<dbReference type="Proteomes" id="UP000036106">
    <property type="component" value="Chromosome"/>
</dbReference>
<evidence type="ECO:0000256" key="3">
    <source>
        <dbReference type="ARBA" id="ARBA00004763"/>
    </source>
</evidence>
<keyword evidence="14" id="KW-1185">Reference proteome</keyword>
<evidence type="ECO:0000256" key="8">
    <source>
        <dbReference type="ARBA" id="ARBA00022723"/>
    </source>
</evidence>
<dbReference type="Gene3D" id="3.20.20.20">
    <property type="entry name" value="Dihydropteroate synthase-like"/>
    <property type="match status" value="1"/>
</dbReference>
<dbReference type="EC" id="2.5.1.15" evidence="5"/>
<evidence type="ECO:0000256" key="4">
    <source>
        <dbReference type="ARBA" id="ARBA00009503"/>
    </source>
</evidence>
<evidence type="ECO:0000256" key="2">
    <source>
        <dbReference type="ARBA" id="ARBA00001946"/>
    </source>
</evidence>
<dbReference type="GO" id="GO:0004156">
    <property type="term" value="F:dihydropteroate synthase activity"/>
    <property type="evidence" value="ECO:0007669"/>
    <property type="project" value="UniProtKB-EC"/>
</dbReference>
<dbReference type="PATRIC" id="fig|1007676.4.peg.1672"/>
<dbReference type="NCBIfam" id="TIGR01496">
    <property type="entry name" value="DHPS"/>
    <property type="match status" value="1"/>
</dbReference>
<keyword evidence="8" id="KW-0479">Metal-binding</keyword>
<name>A0A0H4R1D2_9LACO</name>
<dbReference type="OrthoDB" id="9811744at2"/>
<evidence type="ECO:0000256" key="5">
    <source>
        <dbReference type="ARBA" id="ARBA00012458"/>
    </source>
</evidence>
<comment type="pathway">
    <text evidence="3">Cofactor biosynthesis; tetrahydrofolate biosynthesis; 7,8-dihydrofolate from 2-amino-4-hydroxy-6-hydroxymethyl-7,8-dihydropteridine diphosphate and 4-aminobenzoate: step 1/2.</text>
</comment>
<dbReference type="GO" id="GO:0046656">
    <property type="term" value="P:folic acid biosynthetic process"/>
    <property type="evidence" value="ECO:0007669"/>
    <property type="project" value="UniProtKB-KW"/>
</dbReference>
<dbReference type="InterPro" id="IPR045031">
    <property type="entry name" value="DHP_synth-like"/>
</dbReference>